<evidence type="ECO:0000256" key="8">
    <source>
        <dbReference type="ARBA" id="ARBA00022989"/>
    </source>
</evidence>
<evidence type="ECO:0000256" key="6">
    <source>
        <dbReference type="ARBA" id="ARBA00022882"/>
    </source>
</evidence>
<dbReference type="InterPro" id="IPR011333">
    <property type="entry name" value="SKP1/BTB/POZ_sf"/>
</dbReference>
<evidence type="ECO:0000256" key="12">
    <source>
        <dbReference type="SAM" id="MobiDB-lite"/>
    </source>
</evidence>
<proteinExistence type="predicted"/>
<dbReference type="KEGG" id="cvn:111113499"/>
<feature type="compositionally biased region" description="Low complexity" evidence="12">
    <location>
        <begin position="517"/>
        <end position="528"/>
    </location>
</feature>
<feature type="compositionally biased region" description="Polar residues" evidence="12">
    <location>
        <begin position="1"/>
        <end position="11"/>
    </location>
</feature>
<dbReference type="PRINTS" id="PR01491">
    <property type="entry name" value="KVCHANNEL"/>
</dbReference>
<comment type="subcellular location">
    <subcellularLocation>
        <location evidence="1">Membrane</location>
        <topology evidence="1">Multi-pass membrane protein</topology>
    </subcellularLocation>
</comment>
<feature type="region of interest" description="Disordered" evidence="12">
    <location>
        <begin position="1"/>
        <end position="25"/>
    </location>
</feature>
<dbReference type="OrthoDB" id="10025005at2759"/>
<dbReference type="AlphaFoldDB" id="A0A8B8BVW2"/>
<feature type="transmembrane region" description="Helical" evidence="13">
    <location>
        <begin position="218"/>
        <end position="236"/>
    </location>
</feature>
<dbReference type="GO" id="GO:0005249">
    <property type="term" value="F:voltage-gated potassium channel activity"/>
    <property type="evidence" value="ECO:0007669"/>
    <property type="project" value="InterPro"/>
</dbReference>
<evidence type="ECO:0000256" key="10">
    <source>
        <dbReference type="ARBA" id="ARBA00023136"/>
    </source>
</evidence>
<dbReference type="PANTHER" id="PTHR11537">
    <property type="entry name" value="VOLTAGE-GATED POTASSIUM CHANNEL"/>
    <property type="match status" value="1"/>
</dbReference>
<dbReference type="InterPro" id="IPR003131">
    <property type="entry name" value="T1-type_BTB"/>
</dbReference>
<feature type="transmembrane region" description="Helical" evidence="13">
    <location>
        <begin position="332"/>
        <end position="353"/>
    </location>
</feature>
<dbReference type="PANTHER" id="PTHR11537:SF254">
    <property type="entry name" value="POTASSIUM VOLTAGE-GATED CHANNEL PROTEIN SHAB"/>
    <property type="match status" value="1"/>
</dbReference>
<evidence type="ECO:0000256" key="7">
    <source>
        <dbReference type="ARBA" id="ARBA00022958"/>
    </source>
</evidence>
<evidence type="ECO:0000256" key="5">
    <source>
        <dbReference type="ARBA" id="ARBA00022826"/>
    </source>
</evidence>
<dbReference type="InterPro" id="IPR027359">
    <property type="entry name" value="Volt_channel_dom_sf"/>
</dbReference>
<dbReference type="GO" id="GO:0008076">
    <property type="term" value="C:voltage-gated potassium channel complex"/>
    <property type="evidence" value="ECO:0007669"/>
    <property type="project" value="InterPro"/>
</dbReference>
<keyword evidence="2" id="KW-0813">Transport</keyword>
<dbReference type="InterPro" id="IPR005821">
    <property type="entry name" value="Ion_trans_dom"/>
</dbReference>
<keyword evidence="4 13" id="KW-0812">Transmembrane</keyword>
<sequence length="541" mass="61390">MMSTIKTQTATSSGHSSVSSKMVVKKKKGGGLANQNLLHALLPGAKLDKKNGGKITVKMGISRDIVLFNVGGTKFETYRSTLRSQPNSPLADDIFLARHYNEDRKEYFFDRDPDVFKAILNYLRTGELHLPSFICGPSAREELLFWGVSDDIIQRCCWSHYNSWNSTLEALMQLEKDRKGSLDEVKSSKGTVPNKWNRIQSKLWKILNKPNSSLMAKVYGYISLLFVLISIASFVIETHPVFDNRERILKAEIENTSQYMTSSLSSNSTDSALNKTLNNNSSGKQEAEYVTVKVTHPAFLIIDVSCLIFFTLDYIVRIVFARARCRYMTSLMGVVDILAIVPDYVQFIVYAIHPEMRYDGNINYIAILRVARVLRIFRLIRHVPGLWILFYTLKSSFKELLLMIVFLIVGMLIFSSLIYFVDDRETFKSIPHSFWWSLITMTTVGYGDMYPVTELGYVVGSFTALSGLLMIGFSVPVLVNNFIMYYKHLEFAIIDEEASDEEEKEEEEDNSDDVGDDSVCNNNSSSNTEEIKLCNGEGEES</sequence>
<keyword evidence="6" id="KW-0851">Voltage-gated channel</keyword>
<dbReference type="GeneID" id="111113499"/>
<dbReference type="Gene3D" id="3.30.710.10">
    <property type="entry name" value="Potassium Channel Kv1.1, Chain A"/>
    <property type="match status" value="1"/>
</dbReference>
<dbReference type="InterPro" id="IPR000210">
    <property type="entry name" value="BTB/POZ_dom"/>
</dbReference>
<protein>
    <submittedName>
        <fullName evidence="16">Potassium voltage-gated channel protein Shaw-like</fullName>
    </submittedName>
</protein>
<dbReference type="Gene3D" id="1.20.120.350">
    <property type="entry name" value="Voltage-gated potassium channels. Chain C"/>
    <property type="match status" value="1"/>
</dbReference>
<reference evidence="16" key="1">
    <citation type="submission" date="2025-08" db="UniProtKB">
        <authorList>
            <consortium name="RefSeq"/>
        </authorList>
    </citation>
    <scope>IDENTIFICATION</scope>
    <source>
        <tissue evidence="16">Whole sample</tissue>
    </source>
</reference>
<dbReference type="InterPro" id="IPR003968">
    <property type="entry name" value="K_chnl_volt-dep_Kv"/>
</dbReference>
<organism evidence="15 16">
    <name type="scientific">Crassostrea virginica</name>
    <name type="common">Eastern oyster</name>
    <dbReference type="NCBI Taxonomy" id="6565"/>
    <lineage>
        <taxon>Eukaryota</taxon>
        <taxon>Metazoa</taxon>
        <taxon>Spiralia</taxon>
        <taxon>Lophotrochozoa</taxon>
        <taxon>Mollusca</taxon>
        <taxon>Bivalvia</taxon>
        <taxon>Autobranchia</taxon>
        <taxon>Pteriomorphia</taxon>
        <taxon>Ostreida</taxon>
        <taxon>Ostreoidea</taxon>
        <taxon>Ostreidae</taxon>
        <taxon>Crassostrea</taxon>
    </lineage>
</organism>
<gene>
    <name evidence="16" type="primary">LOC111113499</name>
</gene>
<dbReference type="PROSITE" id="PS50097">
    <property type="entry name" value="BTB"/>
    <property type="match status" value="1"/>
</dbReference>
<keyword evidence="9" id="KW-0406">Ion transport</keyword>
<dbReference type="SUPFAM" id="SSF54695">
    <property type="entry name" value="POZ domain"/>
    <property type="match status" value="1"/>
</dbReference>
<evidence type="ECO:0000313" key="16">
    <source>
        <dbReference type="RefSeq" id="XP_022307503.1"/>
    </source>
</evidence>
<keyword evidence="5" id="KW-0631">Potassium channel</keyword>
<evidence type="ECO:0000256" key="4">
    <source>
        <dbReference type="ARBA" id="ARBA00022692"/>
    </source>
</evidence>
<feature type="transmembrane region" description="Helical" evidence="13">
    <location>
        <begin position="400"/>
        <end position="421"/>
    </location>
</feature>
<evidence type="ECO:0000256" key="11">
    <source>
        <dbReference type="ARBA" id="ARBA00023303"/>
    </source>
</evidence>
<dbReference type="GO" id="GO:0001508">
    <property type="term" value="P:action potential"/>
    <property type="evidence" value="ECO:0007669"/>
    <property type="project" value="TreeGrafter"/>
</dbReference>
<dbReference type="PRINTS" id="PR00169">
    <property type="entry name" value="KCHANNEL"/>
</dbReference>
<keyword evidence="7" id="KW-0630">Potassium</keyword>
<feature type="region of interest" description="Disordered" evidence="12">
    <location>
        <begin position="497"/>
        <end position="541"/>
    </location>
</feature>
<dbReference type="Pfam" id="PF02214">
    <property type="entry name" value="BTB_2"/>
    <property type="match status" value="1"/>
</dbReference>
<dbReference type="RefSeq" id="XP_022307503.1">
    <property type="nucleotide sequence ID" value="XM_022451795.1"/>
</dbReference>
<feature type="transmembrane region" description="Helical" evidence="13">
    <location>
        <begin position="298"/>
        <end position="320"/>
    </location>
</feature>
<keyword evidence="15" id="KW-1185">Reference proteome</keyword>
<evidence type="ECO:0000259" key="14">
    <source>
        <dbReference type="PROSITE" id="PS50097"/>
    </source>
</evidence>
<dbReference type="Pfam" id="PF00520">
    <property type="entry name" value="Ion_trans"/>
    <property type="match status" value="1"/>
</dbReference>
<evidence type="ECO:0000313" key="15">
    <source>
        <dbReference type="Proteomes" id="UP000694844"/>
    </source>
</evidence>
<feature type="transmembrane region" description="Helical" evidence="13">
    <location>
        <begin position="455"/>
        <end position="479"/>
    </location>
</feature>
<dbReference type="FunFam" id="1.10.287.70:FF:000002">
    <property type="entry name" value="Potassium voltage-gated channel subfamily a member"/>
    <property type="match status" value="1"/>
</dbReference>
<accession>A0A8B8BVW2</accession>
<evidence type="ECO:0000256" key="13">
    <source>
        <dbReference type="SAM" id="Phobius"/>
    </source>
</evidence>
<name>A0A8B8BVW2_CRAVI</name>
<dbReference type="PRINTS" id="PR01498">
    <property type="entry name" value="SHAWCHANNEL"/>
</dbReference>
<feature type="domain" description="BTB" evidence="14">
    <location>
        <begin position="63"/>
        <end position="132"/>
    </location>
</feature>
<keyword evidence="11" id="KW-0407">Ion channel</keyword>
<evidence type="ECO:0000256" key="1">
    <source>
        <dbReference type="ARBA" id="ARBA00004141"/>
    </source>
</evidence>
<evidence type="ECO:0000256" key="3">
    <source>
        <dbReference type="ARBA" id="ARBA00022538"/>
    </source>
</evidence>
<evidence type="ECO:0000256" key="2">
    <source>
        <dbReference type="ARBA" id="ARBA00022448"/>
    </source>
</evidence>
<keyword evidence="10 13" id="KW-0472">Membrane</keyword>
<feature type="compositionally biased region" description="Low complexity" evidence="12">
    <location>
        <begin position="12"/>
        <end position="22"/>
    </location>
</feature>
<dbReference type="Gene3D" id="1.10.287.70">
    <property type="match status" value="1"/>
</dbReference>
<dbReference type="SUPFAM" id="SSF81324">
    <property type="entry name" value="Voltage-gated potassium channels"/>
    <property type="match status" value="1"/>
</dbReference>
<evidence type="ECO:0000256" key="9">
    <source>
        <dbReference type="ARBA" id="ARBA00023065"/>
    </source>
</evidence>
<dbReference type="Proteomes" id="UP000694844">
    <property type="component" value="Chromosome 9"/>
</dbReference>
<feature type="compositionally biased region" description="Acidic residues" evidence="12">
    <location>
        <begin position="497"/>
        <end position="516"/>
    </location>
</feature>
<keyword evidence="8 13" id="KW-1133">Transmembrane helix</keyword>
<dbReference type="SMART" id="SM00225">
    <property type="entry name" value="BTB"/>
    <property type="match status" value="1"/>
</dbReference>
<dbReference type="InterPro" id="IPR003974">
    <property type="entry name" value="K_chnl_volt-dep_Kv3"/>
</dbReference>
<dbReference type="GO" id="GO:0051260">
    <property type="term" value="P:protein homooligomerization"/>
    <property type="evidence" value="ECO:0007669"/>
    <property type="project" value="InterPro"/>
</dbReference>
<dbReference type="InterPro" id="IPR028325">
    <property type="entry name" value="VG_K_chnl"/>
</dbReference>
<keyword evidence="3" id="KW-0633">Potassium transport</keyword>